<dbReference type="Gene3D" id="1.10.10.10">
    <property type="entry name" value="Winged helix-like DNA-binding domain superfamily/Winged helix DNA-binding domain"/>
    <property type="match status" value="1"/>
</dbReference>
<dbReference type="AlphaFoldDB" id="A0A291QH99"/>
<dbReference type="RefSeq" id="WP_098245275.1">
    <property type="nucleotide sequence ID" value="NZ_CP022685.1"/>
</dbReference>
<dbReference type="InterPro" id="IPR036390">
    <property type="entry name" value="WH_DNA-bd_sf"/>
</dbReference>
<feature type="compositionally biased region" description="Low complexity" evidence="5">
    <location>
        <begin position="297"/>
        <end position="311"/>
    </location>
</feature>
<dbReference type="InterPro" id="IPR036388">
    <property type="entry name" value="WH-like_DNA-bd_sf"/>
</dbReference>
<dbReference type="EMBL" id="CP022685">
    <property type="protein sequence ID" value="ATL31081.1"/>
    <property type="molecule type" value="Genomic_DNA"/>
</dbReference>
<protein>
    <submittedName>
        <fullName evidence="7">Chromosome initiation inhibitor</fullName>
    </submittedName>
</protein>
<dbReference type="Proteomes" id="UP000221011">
    <property type="component" value="Chromosome"/>
</dbReference>
<evidence type="ECO:0000313" key="7">
    <source>
        <dbReference type="EMBL" id="ATL31081.1"/>
    </source>
</evidence>
<evidence type="ECO:0000256" key="2">
    <source>
        <dbReference type="ARBA" id="ARBA00023015"/>
    </source>
</evidence>
<dbReference type="GO" id="GO:0005829">
    <property type="term" value="C:cytosol"/>
    <property type="evidence" value="ECO:0007669"/>
    <property type="project" value="TreeGrafter"/>
</dbReference>
<dbReference type="PANTHER" id="PTHR30419:SF29">
    <property type="entry name" value="LYSR-FAMILY TRANSCRIPTIONAL REGULATOR"/>
    <property type="match status" value="1"/>
</dbReference>
<evidence type="ECO:0000259" key="6">
    <source>
        <dbReference type="PROSITE" id="PS50931"/>
    </source>
</evidence>
<reference evidence="7 8" key="1">
    <citation type="submission" date="2017-08" db="EMBL/GenBank/DDBJ databases">
        <title>Complete Genome Sequence of Streptomyces formicae KY5, the formicamycin producer.</title>
        <authorList>
            <person name="Holmes N.A."/>
            <person name="Devine R."/>
            <person name="Qin Z."/>
            <person name="Seipke R.F."/>
            <person name="Wilkinson B."/>
            <person name="Hutchings M.I."/>
        </authorList>
    </citation>
    <scope>NUCLEOTIDE SEQUENCE [LARGE SCALE GENOMIC DNA]</scope>
    <source>
        <strain evidence="7 8">KY5</strain>
    </source>
</reference>
<dbReference type="SUPFAM" id="SSF53850">
    <property type="entry name" value="Periplasmic binding protein-like II"/>
    <property type="match status" value="1"/>
</dbReference>
<evidence type="ECO:0000313" key="8">
    <source>
        <dbReference type="Proteomes" id="UP000221011"/>
    </source>
</evidence>
<evidence type="ECO:0000256" key="5">
    <source>
        <dbReference type="SAM" id="MobiDB-lite"/>
    </source>
</evidence>
<evidence type="ECO:0000256" key="1">
    <source>
        <dbReference type="ARBA" id="ARBA00009437"/>
    </source>
</evidence>
<keyword evidence="2" id="KW-0805">Transcription regulation</keyword>
<dbReference type="Pfam" id="PF03466">
    <property type="entry name" value="LysR_substrate"/>
    <property type="match status" value="1"/>
</dbReference>
<dbReference type="CDD" id="cd05466">
    <property type="entry name" value="PBP2_LTTR_substrate"/>
    <property type="match status" value="1"/>
</dbReference>
<dbReference type="Pfam" id="PF00126">
    <property type="entry name" value="HTH_1"/>
    <property type="match status" value="1"/>
</dbReference>
<dbReference type="FunFam" id="1.10.10.10:FF:000001">
    <property type="entry name" value="LysR family transcriptional regulator"/>
    <property type="match status" value="1"/>
</dbReference>
<dbReference type="PANTHER" id="PTHR30419">
    <property type="entry name" value="HTH-TYPE TRANSCRIPTIONAL REGULATOR YBHD"/>
    <property type="match status" value="1"/>
</dbReference>
<dbReference type="PRINTS" id="PR00039">
    <property type="entry name" value="HTHLYSR"/>
</dbReference>
<keyword evidence="8" id="KW-1185">Reference proteome</keyword>
<proteinExistence type="inferred from homology"/>
<dbReference type="InterPro" id="IPR050950">
    <property type="entry name" value="HTH-type_LysR_regulators"/>
</dbReference>
<dbReference type="GO" id="GO:0003700">
    <property type="term" value="F:DNA-binding transcription factor activity"/>
    <property type="evidence" value="ECO:0007669"/>
    <property type="project" value="InterPro"/>
</dbReference>
<name>A0A291QH99_9ACTN</name>
<evidence type="ECO:0000256" key="3">
    <source>
        <dbReference type="ARBA" id="ARBA00023125"/>
    </source>
</evidence>
<dbReference type="KEGG" id="sfk:KY5_6063c"/>
<feature type="region of interest" description="Disordered" evidence="5">
    <location>
        <begin position="294"/>
        <end position="332"/>
    </location>
</feature>
<sequence length="332" mass="35320">MSLRQFEYALAVAEEGSVTAAAEVLHVAQPSVSQQIRGLERELGVELFARTPSGLVPTAVGRAFLREAEVAVSASRKARETARAGADDLVGELAVAAQVGFGARQLPRALGALRRRFPRLEVTVFEEPSSAELDRLCRRGAIDLALMAACERTPIDAHHLGDEEFVVVLSPGHRQLAADRVDLRDLEGEPWVRFDRDSALDAVLLEVLGENDLAPTTAARVSQTATAVRWATQCLGVTLVPASAVPHGHEHLVRPVSPAVHRPVIAVVRPRPGPAQRALLDLLRAETWSESESALLSATPATPASLDSPASPALPPQSWVAPPSTANSAPVV</sequence>
<keyword evidence="4" id="KW-0804">Transcription</keyword>
<dbReference type="InterPro" id="IPR005119">
    <property type="entry name" value="LysR_subst-bd"/>
</dbReference>
<dbReference type="Gene3D" id="3.40.190.10">
    <property type="entry name" value="Periplasmic binding protein-like II"/>
    <property type="match status" value="2"/>
</dbReference>
<dbReference type="SUPFAM" id="SSF46785">
    <property type="entry name" value="Winged helix' DNA-binding domain"/>
    <property type="match status" value="1"/>
</dbReference>
<dbReference type="GO" id="GO:0003677">
    <property type="term" value="F:DNA binding"/>
    <property type="evidence" value="ECO:0007669"/>
    <property type="project" value="UniProtKB-KW"/>
</dbReference>
<feature type="domain" description="HTH lysR-type" evidence="6">
    <location>
        <begin position="1"/>
        <end position="58"/>
    </location>
</feature>
<comment type="similarity">
    <text evidence="1">Belongs to the LysR transcriptional regulatory family.</text>
</comment>
<evidence type="ECO:0000256" key="4">
    <source>
        <dbReference type="ARBA" id="ARBA00023163"/>
    </source>
</evidence>
<dbReference type="InterPro" id="IPR000847">
    <property type="entry name" value="LysR_HTH_N"/>
</dbReference>
<organism evidence="7 8">
    <name type="scientific">Streptomyces formicae</name>
    <dbReference type="NCBI Taxonomy" id="1616117"/>
    <lineage>
        <taxon>Bacteria</taxon>
        <taxon>Bacillati</taxon>
        <taxon>Actinomycetota</taxon>
        <taxon>Actinomycetes</taxon>
        <taxon>Kitasatosporales</taxon>
        <taxon>Streptomycetaceae</taxon>
        <taxon>Streptomyces</taxon>
    </lineage>
</organism>
<accession>A0A291QH99</accession>
<dbReference type="PROSITE" id="PS50931">
    <property type="entry name" value="HTH_LYSR"/>
    <property type="match status" value="1"/>
</dbReference>
<gene>
    <name evidence="7" type="ORF">KY5_6063c</name>
</gene>
<keyword evidence="3" id="KW-0238">DNA-binding</keyword>